<keyword evidence="8 13" id="KW-0560">Oxidoreductase</keyword>
<dbReference type="InterPro" id="IPR002402">
    <property type="entry name" value="Cyt_P450_E_grp-II"/>
</dbReference>
<dbReference type="OrthoDB" id="1470350at2759"/>
<evidence type="ECO:0000256" key="3">
    <source>
        <dbReference type="ARBA" id="ARBA00010617"/>
    </source>
</evidence>
<evidence type="ECO:0000256" key="11">
    <source>
        <dbReference type="ARBA" id="ARBA00023136"/>
    </source>
</evidence>
<feature type="transmembrane region" description="Helical" evidence="14">
    <location>
        <begin position="6"/>
        <end position="27"/>
    </location>
</feature>
<dbReference type="PANTHER" id="PTHR24287">
    <property type="entry name" value="P450, PUTATIVE (EUROFUNG)-RELATED"/>
    <property type="match status" value="1"/>
</dbReference>
<comment type="caution">
    <text evidence="15">The sequence shown here is derived from an EMBL/GenBank/DDBJ whole genome shotgun (WGS) entry which is preliminary data.</text>
</comment>
<dbReference type="STRING" id="45607.A0A2T0FNM8"/>
<name>A0A2T0FNM8_9ASCO</name>
<dbReference type="InterPro" id="IPR036396">
    <property type="entry name" value="Cyt_P450_sf"/>
</dbReference>
<evidence type="ECO:0000256" key="12">
    <source>
        <dbReference type="PIRSR" id="PIRSR602402-1"/>
    </source>
</evidence>
<evidence type="ECO:0000256" key="2">
    <source>
        <dbReference type="ARBA" id="ARBA00004370"/>
    </source>
</evidence>
<evidence type="ECO:0000256" key="1">
    <source>
        <dbReference type="ARBA" id="ARBA00001971"/>
    </source>
</evidence>
<dbReference type="GO" id="GO:0016712">
    <property type="term" value="F:oxidoreductase activity, acting on paired donors, with incorporation or reduction of molecular oxygen, reduced flavin or flavoprotein as one donor, and incorporation of one atom of oxygen"/>
    <property type="evidence" value="ECO:0007669"/>
    <property type="project" value="InterPro"/>
</dbReference>
<dbReference type="GO" id="GO:0020037">
    <property type="term" value="F:heme binding"/>
    <property type="evidence" value="ECO:0007669"/>
    <property type="project" value="InterPro"/>
</dbReference>
<dbReference type="AlphaFoldDB" id="A0A2T0FNM8"/>
<accession>A0A2T0FNM8</accession>
<proteinExistence type="inferred from homology"/>
<protein>
    <recommendedName>
        <fullName evidence="17">Cytochrome P450 52A13</fullName>
    </recommendedName>
</protein>
<dbReference type="PROSITE" id="PS00086">
    <property type="entry name" value="CYTOCHROME_P450"/>
    <property type="match status" value="1"/>
</dbReference>
<keyword evidence="4 12" id="KW-0349">Heme</keyword>
<dbReference type="PRINTS" id="PR00385">
    <property type="entry name" value="P450"/>
</dbReference>
<evidence type="ECO:0000256" key="5">
    <source>
        <dbReference type="ARBA" id="ARBA00022692"/>
    </source>
</evidence>
<gene>
    <name evidence="15" type="ORF">B9G98_04189</name>
</gene>
<evidence type="ECO:0000313" key="16">
    <source>
        <dbReference type="Proteomes" id="UP000238350"/>
    </source>
</evidence>
<evidence type="ECO:0000256" key="10">
    <source>
        <dbReference type="ARBA" id="ARBA00023033"/>
    </source>
</evidence>
<dbReference type="GeneID" id="36517937"/>
<dbReference type="InterPro" id="IPR017972">
    <property type="entry name" value="Cyt_P450_CS"/>
</dbReference>
<comment type="similarity">
    <text evidence="3 13">Belongs to the cytochrome P450 family.</text>
</comment>
<dbReference type="RefSeq" id="XP_024666514.1">
    <property type="nucleotide sequence ID" value="XM_024810746.1"/>
</dbReference>
<dbReference type="CDD" id="cd11063">
    <property type="entry name" value="CYP52"/>
    <property type="match status" value="1"/>
</dbReference>
<evidence type="ECO:0000256" key="6">
    <source>
        <dbReference type="ARBA" id="ARBA00022723"/>
    </source>
</evidence>
<keyword evidence="9 12" id="KW-0408">Iron</keyword>
<dbReference type="EMBL" id="NDIQ01000022">
    <property type="protein sequence ID" value="PRT56569.1"/>
    <property type="molecule type" value="Genomic_DNA"/>
</dbReference>
<dbReference type="InterPro" id="IPR002974">
    <property type="entry name" value="Cyt_P450_E_CYP52_ascomycetes"/>
</dbReference>
<evidence type="ECO:0000256" key="9">
    <source>
        <dbReference type="ARBA" id="ARBA00023004"/>
    </source>
</evidence>
<evidence type="ECO:0000256" key="14">
    <source>
        <dbReference type="SAM" id="Phobius"/>
    </source>
</evidence>
<dbReference type="InterPro" id="IPR047146">
    <property type="entry name" value="Cyt_P450_E_CYP52_fungi"/>
</dbReference>
<dbReference type="PANTHER" id="PTHR24287:SF1">
    <property type="entry name" value="P450, PUTATIVE (EUROFUNG)-RELATED"/>
    <property type="match status" value="1"/>
</dbReference>
<dbReference type="SUPFAM" id="SSF48264">
    <property type="entry name" value="Cytochrome P450"/>
    <property type="match status" value="1"/>
</dbReference>
<evidence type="ECO:0000256" key="7">
    <source>
        <dbReference type="ARBA" id="ARBA00022989"/>
    </source>
</evidence>
<evidence type="ECO:0000256" key="13">
    <source>
        <dbReference type="RuleBase" id="RU000461"/>
    </source>
</evidence>
<keyword evidence="7 14" id="KW-1133">Transmembrane helix</keyword>
<evidence type="ECO:0000256" key="8">
    <source>
        <dbReference type="ARBA" id="ARBA00023002"/>
    </source>
</evidence>
<keyword evidence="10 13" id="KW-0503">Monooxygenase</keyword>
<keyword evidence="5 14" id="KW-0812">Transmembrane</keyword>
<dbReference type="Pfam" id="PF00067">
    <property type="entry name" value="p450"/>
    <property type="match status" value="1"/>
</dbReference>
<dbReference type="Gene3D" id="1.10.630.10">
    <property type="entry name" value="Cytochrome P450"/>
    <property type="match status" value="1"/>
</dbReference>
<dbReference type="PRINTS" id="PR00464">
    <property type="entry name" value="EP450II"/>
</dbReference>
<keyword evidence="6 12" id="KW-0479">Metal-binding</keyword>
<dbReference type="GO" id="GO:0016020">
    <property type="term" value="C:membrane"/>
    <property type="evidence" value="ECO:0007669"/>
    <property type="project" value="UniProtKB-SubCell"/>
</dbReference>
<dbReference type="PRINTS" id="PR01239">
    <property type="entry name" value="EP450IICYP52"/>
</dbReference>
<keyword evidence="16" id="KW-1185">Reference proteome</keyword>
<sequence length="514" mass="58581">MIDNLLKVGAYILAAYGLYVVFVLVRYKYDDYVAARHGCAVPFYSDREMPIGIKGSYMTMKSLWNSTILDFFQERISEARTVRTVVSGQRWFITIEPDNARTVLATSFKDYSLGFRYESFFPLLGNGIFTLSGEGWKHSRSMLRPQFSREQVSHLRSIGEHLDILMRRFTNGSKDGGTVDAQALYHQLTLDTATEFLFGSSSNTLDEKTTTIKAPRGEVSNAQFAESFTSCLLTLATRVVLGSLYWVYSPPGFKKNVEVCHNFVDYYVQKALEKPMGPDDTADRYVFINELTKETQDPIVIRDQAFNILLAGRDTTAALLSYCTFYLGRNKDVYKRLRESILADFGEGHENITFESLKRSKFLQNIINETLRLHPIVPLNFRTAIRDTKLPVGGGPNQDQPLFVPKGTNIFYLPYVMQRHPRYWGEDANEFKPDRWDDPETQRHTWDYIPFNGGPRICLGQQFALTEASYALVRVAQTFKDINIVHPAPNEPLRQIMRLTSSVLGGVEANFVPA</sequence>
<dbReference type="GO" id="GO:0005506">
    <property type="term" value="F:iron ion binding"/>
    <property type="evidence" value="ECO:0007669"/>
    <property type="project" value="InterPro"/>
</dbReference>
<dbReference type="Proteomes" id="UP000238350">
    <property type="component" value="Unassembled WGS sequence"/>
</dbReference>
<dbReference type="InterPro" id="IPR001128">
    <property type="entry name" value="Cyt_P450"/>
</dbReference>
<evidence type="ECO:0000256" key="4">
    <source>
        <dbReference type="ARBA" id="ARBA00022617"/>
    </source>
</evidence>
<comment type="subcellular location">
    <subcellularLocation>
        <location evidence="2">Membrane</location>
    </subcellularLocation>
</comment>
<evidence type="ECO:0008006" key="17">
    <source>
        <dbReference type="Google" id="ProtNLM"/>
    </source>
</evidence>
<comment type="cofactor">
    <cofactor evidence="1 12">
        <name>heme</name>
        <dbReference type="ChEBI" id="CHEBI:30413"/>
    </cofactor>
</comment>
<feature type="binding site" description="axial binding residue" evidence="12">
    <location>
        <position position="458"/>
    </location>
    <ligand>
        <name>heme</name>
        <dbReference type="ChEBI" id="CHEBI:30413"/>
    </ligand>
    <ligandPart>
        <name>Fe</name>
        <dbReference type="ChEBI" id="CHEBI:18248"/>
    </ligandPart>
</feature>
<keyword evidence="11 14" id="KW-0472">Membrane</keyword>
<reference evidence="15 16" key="1">
    <citation type="submission" date="2017-04" db="EMBL/GenBank/DDBJ databases">
        <title>Genome sequencing of [Candida] sorbophila.</title>
        <authorList>
            <person name="Ahn J.O."/>
        </authorList>
    </citation>
    <scope>NUCLEOTIDE SEQUENCE [LARGE SCALE GENOMIC DNA]</scope>
    <source>
        <strain evidence="15 16">DS02</strain>
    </source>
</reference>
<evidence type="ECO:0000313" key="15">
    <source>
        <dbReference type="EMBL" id="PRT56569.1"/>
    </source>
</evidence>
<organism evidence="15 16">
    <name type="scientific">Wickerhamiella sorbophila</name>
    <dbReference type="NCBI Taxonomy" id="45607"/>
    <lineage>
        <taxon>Eukaryota</taxon>
        <taxon>Fungi</taxon>
        <taxon>Dikarya</taxon>
        <taxon>Ascomycota</taxon>
        <taxon>Saccharomycotina</taxon>
        <taxon>Dipodascomycetes</taxon>
        <taxon>Dipodascales</taxon>
        <taxon>Trichomonascaceae</taxon>
        <taxon>Wickerhamiella</taxon>
    </lineage>
</organism>